<dbReference type="InterPro" id="IPR050833">
    <property type="entry name" value="Poly_Biosynth_Transport"/>
</dbReference>
<evidence type="ECO:0000256" key="2">
    <source>
        <dbReference type="ARBA" id="ARBA00007430"/>
    </source>
</evidence>
<dbReference type="AlphaFoldDB" id="A0A0H4PW80"/>
<dbReference type="KEGG" id="camu:CA2015_3249"/>
<evidence type="ECO:0000256" key="5">
    <source>
        <dbReference type="ARBA" id="ARBA00022989"/>
    </source>
</evidence>
<sequence>MSQTIKRAVIWNSLEVFGNQILGISLTVILARLLSPEDFGLIGMVSVITMVSSVVIDGGIAATVIQKPELTKRGLSTLFFLNMALGTFVIFVVYIIAGPVALFFDEPRLVLLLQVLSLGYFLGSLQVVQYGLLARKMAFKTIGKIRITSQAIAGVVAVIMAFSGFGVWALVFQSLISVTLGTILFWRFGKWKPVLSFEWLVVREAFGFSGFLMLSSLINQMADNFYFVLIGRYFPTQQLGYYFQANRIQRIPALKINQIVQQSTFPEFSRLASDKTGYIAFFYKSLQNALFFNMLVMGLLLVNAEHLVLWLLTDKWAAAVPFIQWLSLASFFLPVMALCKNYLLGVGNAKMQFKIVLANVFLLIIVAFITIPYGLMPLIYGQINVALATAGIYLLTIQFNYKESMGDVWQLIAKYTLATIVSAMLVFYLPVLWDLHYSISIILSTFIFTTVYIVLLILLKVNNEYLQKIKNLFKIA</sequence>
<feature type="transmembrane region" description="Helical" evidence="7">
    <location>
        <begin position="355"/>
        <end position="373"/>
    </location>
</feature>
<feature type="transmembrane region" description="Helical" evidence="7">
    <location>
        <begin position="77"/>
        <end position="97"/>
    </location>
</feature>
<dbReference type="Pfam" id="PF13440">
    <property type="entry name" value="Polysacc_synt_3"/>
    <property type="match status" value="1"/>
</dbReference>
<dbReference type="Proteomes" id="UP000036520">
    <property type="component" value="Chromosome"/>
</dbReference>
<feature type="transmembrane region" description="Helical" evidence="7">
    <location>
        <begin position="200"/>
        <end position="218"/>
    </location>
</feature>
<dbReference type="CDD" id="cd13127">
    <property type="entry name" value="MATE_tuaB_like"/>
    <property type="match status" value="1"/>
</dbReference>
<dbReference type="EMBL" id="CP012040">
    <property type="protein sequence ID" value="AKP52642.1"/>
    <property type="molecule type" value="Genomic_DNA"/>
</dbReference>
<evidence type="ECO:0000256" key="3">
    <source>
        <dbReference type="ARBA" id="ARBA00022475"/>
    </source>
</evidence>
<name>A0A0H4PW80_9BACT</name>
<evidence type="ECO:0000256" key="7">
    <source>
        <dbReference type="SAM" id="Phobius"/>
    </source>
</evidence>
<organism evidence="8 9">
    <name type="scientific">Cyclobacterium amurskyense</name>
    <dbReference type="NCBI Taxonomy" id="320787"/>
    <lineage>
        <taxon>Bacteria</taxon>
        <taxon>Pseudomonadati</taxon>
        <taxon>Bacteroidota</taxon>
        <taxon>Cytophagia</taxon>
        <taxon>Cytophagales</taxon>
        <taxon>Cyclobacteriaceae</taxon>
        <taxon>Cyclobacterium</taxon>
    </lineage>
</organism>
<gene>
    <name evidence="8" type="ORF">CA2015_3249</name>
</gene>
<evidence type="ECO:0000256" key="4">
    <source>
        <dbReference type="ARBA" id="ARBA00022692"/>
    </source>
</evidence>
<dbReference type="PANTHER" id="PTHR30250">
    <property type="entry name" value="PST FAMILY PREDICTED COLANIC ACID TRANSPORTER"/>
    <property type="match status" value="1"/>
</dbReference>
<evidence type="ECO:0000313" key="9">
    <source>
        <dbReference type="Proteomes" id="UP000036520"/>
    </source>
</evidence>
<evidence type="ECO:0008006" key="10">
    <source>
        <dbReference type="Google" id="ProtNLM"/>
    </source>
</evidence>
<feature type="transmembrane region" description="Helical" evidence="7">
    <location>
        <begin position="379"/>
        <end position="399"/>
    </location>
</feature>
<keyword evidence="6 7" id="KW-0472">Membrane</keyword>
<feature type="transmembrane region" description="Helical" evidence="7">
    <location>
        <begin position="411"/>
        <end position="431"/>
    </location>
</feature>
<dbReference type="GO" id="GO:0005886">
    <property type="term" value="C:plasma membrane"/>
    <property type="evidence" value="ECO:0007669"/>
    <property type="project" value="UniProtKB-SubCell"/>
</dbReference>
<proteinExistence type="inferred from homology"/>
<keyword evidence="4 7" id="KW-0812">Transmembrane</keyword>
<dbReference type="STRING" id="320787.CA2015_3249"/>
<evidence type="ECO:0000256" key="6">
    <source>
        <dbReference type="ARBA" id="ARBA00023136"/>
    </source>
</evidence>
<comment type="subcellular location">
    <subcellularLocation>
        <location evidence="1">Cell membrane</location>
        <topology evidence="1">Multi-pass membrane protein</topology>
    </subcellularLocation>
</comment>
<feature type="transmembrane region" description="Helical" evidence="7">
    <location>
        <begin position="437"/>
        <end position="459"/>
    </location>
</feature>
<protein>
    <recommendedName>
        <fullName evidence="10">Lipopolysaccharide biosynthesis protein WzxC</fullName>
    </recommendedName>
</protein>
<reference evidence="8 9" key="1">
    <citation type="submission" date="2015-07" db="EMBL/GenBank/DDBJ databases">
        <authorList>
            <person name="Kim K.M."/>
        </authorList>
    </citation>
    <scope>NUCLEOTIDE SEQUENCE [LARGE SCALE GENOMIC DNA]</scope>
    <source>
        <strain evidence="8 9">KCTC 12363</strain>
    </source>
</reference>
<dbReference type="RefSeq" id="WP_048642836.1">
    <property type="nucleotide sequence ID" value="NZ_CP012040.1"/>
</dbReference>
<feature type="transmembrane region" description="Helical" evidence="7">
    <location>
        <begin position="109"/>
        <end position="133"/>
    </location>
</feature>
<comment type="similarity">
    <text evidence="2">Belongs to the polysaccharide synthase family.</text>
</comment>
<dbReference type="OrthoDB" id="9770347at2"/>
<feature type="transmembrane region" description="Helical" evidence="7">
    <location>
        <begin position="16"/>
        <end position="35"/>
    </location>
</feature>
<dbReference type="PANTHER" id="PTHR30250:SF10">
    <property type="entry name" value="LIPOPOLYSACCHARIDE BIOSYNTHESIS PROTEIN WZXC"/>
    <property type="match status" value="1"/>
</dbReference>
<feature type="transmembrane region" description="Helical" evidence="7">
    <location>
        <begin position="41"/>
        <end position="65"/>
    </location>
</feature>
<feature type="transmembrane region" description="Helical" evidence="7">
    <location>
        <begin position="290"/>
        <end position="310"/>
    </location>
</feature>
<keyword evidence="3" id="KW-1003">Cell membrane</keyword>
<accession>A0A0H4PW80</accession>
<evidence type="ECO:0000313" key="8">
    <source>
        <dbReference type="EMBL" id="AKP52642.1"/>
    </source>
</evidence>
<evidence type="ECO:0000256" key="1">
    <source>
        <dbReference type="ARBA" id="ARBA00004651"/>
    </source>
</evidence>
<keyword evidence="5 7" id="KW-1133">Transmembrane helix</keyword>
<keyword evidence="9" id="KW-1185">Reference proteome</keyword>
<feature type="transmembrane region" description="Helical" evidence="7">
    <location>
        <begin position="322"/>
        <end position="343"/>
    </location>
</feature>